<evidence type="ECO:0000313" key="2">
    <source>
        <dbReference type="Proteomes" id="UP000190285"/>
    </source>
</evidence>
<protein>
    <recommendedName>
        <fullName evidence="3">DUF3189 family protein</fullName>
    </recommendedName>
</protein>
<accession>A0A1T5L533</accession>
<dbReference type="RefSeq" id="WP_079491980.1">
    <property type="nucleotide sequence ID" value="NZ_FUZT01000005.1"/>
</dbReference>
<proteinExistence type="predicted"/>
<evidence type="ECO:0000313" key="1">
    <source>
        <dbReference type="EMBL" id="SKC70518.1"/>
    </source>
</evidence>
<dbReference type="OrthoDB" id="1680616at2"/>
<dbReference type="STRING" id="36842.SAMN02194393_02455"/>
<evidence type="ECO:0008006" key="3">
    <source>
        <dbReference type="Google" id="ProtNLM"/>
    </source>
</evidence>
<dbReference type="InterPro" id="IPR021525">
    <property type="entry name" value="DUF3189"/>
</dbReference>
<gene>
    <name evidence="1" type="ORF">SAMN02194393_02455</name>
</gene>
<dbReference type="Pfam" id="PF11385">
    <property type="entry name" value="DUF3189"/>
    <property type="match status" value="1"/>
</dbReference>
<keyword evidence="2" id="KW-1185">Reference proteome</keyword>
<name>A0A1T5L533_9FIRM</name>
<dbReference type="AlphaFoldDB" id="A0A1T5L533"/>
<organism evidence="1 2">
    <name type="scientific">Maledivibacter halophilus</name>
    <dbReference type="NCBI Taxonomy" id="36842"/>
    <lineage>
        <taxon>Bacteria</taxon>
        <taxon>Bacillati</taxon>
        <taxon>Bacillota</taxon>
        <taxon>Clostridia</taxon>
        <taxon>Peptostreptococcales</taxon>
        <taxon>Caminicellaceae</taxon>
        <taxon>Maledivibacter</taxon>
    </lineage>
</organism>
<reference evidence="1 2" key="1">
    <citation type="submission" date="2017-02" db="EMBL/GenBank/DDBJ databases">
        <authorList>
            <person name="Peterson S.W."/>
        </authorList>
    </citation>
    <scope>NUCLEOTIDE SEQUENCE [LARGE SCALE GENOMIC DNA]</scope>
    <source>
        <strain evidence="1 2">M1</strain>
    </source>
</reference>
<sequence length="151" mass="17114">MHIIYHCVTGCHSSSTAAAIHLGLLPEEYKPSYHDLVNVPFYDELEEKDRGKIILRGTDKKGNKVYTLSRKYIPHLILPLVLDTWNVLNQAEKDLILINTQPCVNGSMKFGGYLSRKLKMIKTGRPIVAKGTLYTYKNIANIVKNTKKQLS</sequence>
<dbReference type="Proteomes" id="UP000190285">
    <property type="component" value="Unassembled WGS sequence"/>
</dbReference>
<dbReference type="EMBL" id="FUZT01000005">
    <property type="protein sequence ID" value="SKC70518.1"/>
    <property type="molecule type" value="Genomic_DNA"/>
</dbReference>